<dbReference type="PANTHER" id="PTHR18902:SF24">
    <property type="entry name" value="NUCLEAR MITOTIC APPARATUS PROTEIN 1"/>
    <property type="match status" value="1"/>
</dbReference>
<evidence type="ECO:0000256" key="2">
    <source>
        <dbReference type="ARBA" id="ARBA00022490"/>
    </source>
</evidence>
<feature type="non-terminal residue" evidence="7">
    <location>
        <position position="146"/>
    </location>
</feature>
<protein>
    <submittedName>
        <fullName evidence="7">Nuclear mitotic apparatus protein 1-like</fullName>
    </submittedName>
</protein>
<dbReference type="PANTHER" id="PTHR18902">
    <property type="entry name" value="NUCLEAR MITOTIC APPARATUS PROTEIN 1-RELATED"/>
    <property type="match status" value="1"/>
</dbReference>
<evidence type="ECO:0000256" key="1">
    <source>
        <dbReference type="ARBA" id="ARBA00004496"/>
    </source>
</evidence>
<dbReference type="GO" id="GO:0000922">
    <property type="term" value="C:spindle pole"/>
    <property type="evidence" value="ECO:0007669"/>
    <property type="project" value="TreeGrafter"/>
</dbReference>
<name>A0A6J1W4M1_9SAUR</name>
<evidence type="ECO:0000256" key="4">
    <source>
        <dbReference type="ARBA" id="ARBA00023054"/>
    </source>
</evidence>
<dbReference type="GO" id="GO:0005813">
    <property type="term" value="C:centrosome"/>
    <property type="evidence" value="ECO:0007669"/>
    <property type="project" value="TreeGrafter"/>
</dbReference>
<dbReference type="KEGG" id="nss:113432317"/>
<feature type="compositionally biased region" description="Polar residues" evidence="5">
    <location>
        <begin position="137"/>
        <end position="146"/>
    </location>
</feature>
<keyword evidence="3" id="KW-0597">Phosphoprotein</keyword>
<comment type="subcellular location">
    <subcellularLocation>
        <location evidence="1">Cytoplasm</location>
    </subcellularLocation>
</comment>
<evidence type="ECO:0000256" key="5">
    <source>
        <dbReference type="SAM" id="MobiDB-lite"/>
    </source>
</evidence>
<reference evidence="7" key="1">
    <citation type="submission" date="2025-08" db="UniProtKB">
        <authorList>
            <consortium name="RefSeq"/>
        </authorList>
    </citation>
    <scope>IDENTIFICATION</scope>
</reference>
<dbReference type="GO" id="GO:0000132">
    <property type="term" value="P:establishment of mitotic spindle orientation"/>
    <property type="evidence" value="ECO:0007669"/>
    <property type="project" value="TreeGrafter"/>
</dbReference>
<proteinExistence type="predicted"/>
<sequence>RPSLETPEALGEKPAHPCPACPPLPSAGRSSFYAASCDDEPEQLDGWNRIAELQQRNRICPPHLKTCYPLESRPCPLLTTITDEEVMTGDPKETLRRATMLPSQILEGPSTRRSTLSAAWALGGVATRQQRKRLSDEPQTGPGTPE</sequence>
<dbReference type="GO" id="GO:0005737">
    <property type="term" value="C:cytoplasm"/>
    <property type="evidence" value="ECO:0007669"/>
    <property type="project" value="UniProtKB-SubCell"/>
</dbReference>
<dbReference type="InterPro" id="IPR051841">
    <property type="entry name" value="MT-Golgi_org_protein"/>
</dbReference>
<gene>
    <name evidence="7" type="primary">LOC113432317</name>
</gene>
<organism evidence="6 7">
    <name type="scientific">Notechis scutatus</name>
    <name type="common">mainland tiger snake</name>
    <dbReference type="NCBI Taxonomy" id="8663"/>
    <lineage>
        <taxon>Eukaryota</taxon>
        <taxon>Metazoa</taxon>
        <taxon>Chordata</taxon>
        <taxon>Craniata</taxon>
        <taxon>Vertebrata</taxon>
        <taxon>Euteleostomi</taxon>
        <taxon>Lepidosauria</taxon>
        <taxon>Squamata</taxon>
        <taxon>Bifurcata</taxon>
        <taxon>Unidentata</taxon>
        <taxon>Episquamata</taxon>
        <taxon>Toxicofera</taxon>
        <taxon>Serpentes</taxon>
        <taxon>Colubroidea</taxon>
        <taxon>Elapidae</taxon>
        <taxon>Hydrophiinae</taxon>
        <taxon>Notechis</taxon>
    </lineage>
</organism>
<keyword evidence="2" id="KW-0963">Cytoplasm</keyword>
<feature type="region of interest" description="Disordered" evidence="5">
    <location>
        <begin position="122"/>
        <end position="146"/>
    </location>
</feature>
<dbReference type="GeneID" id="113432317"/>
<keyword evidence="6" id="KW-1185">Reference proteome</keyword>
<evidence type="ECO:0000256" key="3">
    <source>
        <dbReference type="ARBA" id="ARBA00022553"/>
    </source>
</evidence>
<evidence type="ECO:0000313" key="7">
    <source>
        <dbReference type="RefSeq" id="XP_026550272.1"/>
    </source>
</evidence>
<dbReference type="GO" id="GO:0005876">
    <property type="term" value="C:spindle microtubule"/>
    <property type="evidence" value="ECO:0007669"/>
    <property type="project" value="TreeGrafter"/>
</dbReference>
<keyword evidence="4" id="KW-0175">Coiled coil</keyword>
<dbReference type="Proteomes" id="UP000504612">
    <property type="component" value="Unplaced"/>
</dbReference>
<dbReference type="GO" id="GO:0008017">
    <property type="term" value="F:microtubule binding"/>
    <property type="evidence" value="ECO:0007669"/>
    <property type="project" value="TreeGrafter"/>
</dbReference>
<dbReference type="RefSeq" id="XP_026550272.1">
    <property type="nucleotide sequence ID" value="XM_026694487.1"/>
</dbReference>
<dbReference type="AlphaFoldDB" id="A0A6J1W4M1"/>
<feature type="non-terminal residue" evidence="7">
    <location>
        <position position="1"/>
    </location>
</feature>
<evidence type="ECO:0000313" key="6">
    <source>
        <dbReference type="Proteomes" id="UP000504612"/>
    </source>
</evidence>
<accession>A0A6J1W4M1</accession>